<dbReference type="EMBL" id="JACVDC010000026">
    <property type="protein sequence ID" value="MBC9796396.1"/>
    <property type="molecule type" value="Genomic_DNA"/>
</dbReference>
<dbReference type="RefSeq" id="WP_187965539.1">
    <property type="nucleotide sequence ID" value="NZ_JACVDC010000026.1"/>
</dbReference>
<feature type="chain" id="PRO_5037717115" description="DUF4157 domain-containing protein" evidence="1">
    <location>
        <begin position="18"/>
        <end position="172"/>
    </location>
</feature>
<accession>A0A926JS59</accession>
<protein>
    <recommendedName>
        <fullName evidence="4">DUF4157 domain-containing protein</fullName>
    </recommendedName>
</protein>
<feature type="signal peptide" evidence="1">
    <location>
        <begin position="1"/>
        <end position="17"/>
    </location>
</feature>
<keyword evidence="1" id="KW-0732">Signal</keyword>
<comment type="caution">
    <text evidence="2">The sequence shown here is derived from an EMBL/GenBank/DDBJ whole genome shotgun (WGS) entry which is preliminary data.</text>
</comment>
<name>A0A926JS59_9FLAO</name>
<evidence type="ECO:0000256" key="1">
    <source>
        <dbReference type="SAM" id="SignalP"/>
    </source>
</evidence>
<evidence type="ECO:0008006" key="4">
    <source>
        <dbReference type="Google" id="ProtNLM"/>
    </source>
</evidence>
<reference evidence="2 3" key="1">
    <citation type="submission" date="2020-09" db="EMBL/GenBank/DDBJ databases">
        <title>Sinomicrobium weinanense sp. nov., a halophilic bacteria isolated from saline-alkali soil.</title>
        <authorList>
            <person name="Wu P."/>
            <person name="Ren H."/>
            <person name="Mei Y."/>
            <person name="Liang Y."/>
            <person name="Chen Z."/>
        </authorList>
    </citation>
    <scope>NUCLEOTIDE SEQUENCE [LARGE SCALE GENOMIC DNA]</scope>
    <source>
        <strain evidence="2 3">FJxs</strain>
    </source>
</reference>
<dbReference type="Proteomes" id="UP000653730">
    <property type="component" value="Unassembled WGS sequence"/>
</dbReference>
<proteinExistence type="predicted"/>
<evidence type="ECO:0000313" key="3">
    <source>
        <dbReference type="Proteomes" id="UP000653730"/>
    </source>
</evidence>
<evidence type="ECO:0000313" key="2">
    <source>
        <dbReference type="EMBL" id="MBC9796396.1"/>
    </source>
</evidence>
<dbReference type="AlphaFoldDB" id="A0A926JS59"/>
<sequence>MKTFIFIFIASMFSVNAVLSQPVVLIKGSKAPGMVMEMVEQFMEHLDIVENIHLTISFTSHVPKNMKGITFCLDSPKPDGYHHIAVWLDIDLSLMQNLVVLAHEMVHVKQYAKEELIMINREWVAWKGKRYKAKVYSRKMPWEVEAFRSDNKLAKKYRTETSGSLPELALNP</sequence>
<keyword evidence="3" id="KW-1185">Reference proteome</keyword>
<gene>
    <name evidence="2" type="ORF">IBL28_10475</name>
</gene>
<organism evidence="2 3">
    <name type="scientific">Sinomicrobium weinanense</name>
    <dbReference type="NCBI Taxonomy" id="2842200"/>
    <lineage>
        <taxon>Bacteria</taxon>
        <taxon>Pseudomonadati</taxon>
        <taxon>Bacteroidota</taxon>
        <taxon>Flavobacteriia</taxon>
        <taxon>Flavobacteriales</taxon>
        <taxon>Flavobacteriaceae</taxon>
        <taxon>Sinomicrobium</taxon>
    </lineage>
</organism>